<keyword evidence="2" id="KW-1185">Reference proteome</keyword>
<accession>A0A4U6X117</accession>
<dbReference type="EMBL" id="PJEX01000702">
    <property type="protein sequence ID" value="TKW48835.1"/>
    <property type="molecule type" value="Genomic_DNA"/>
</dbReference>
<proteinExistence type="predicted"/>
<dbReference type="AlphaFoldDB" id="A0A4U6X117"/>
<dbReference type="Proteomes" id="UP000310108">
    <property type="component" value="Unassembled WGS sequence"/>
</dbReference>
<evidence type="ECO:0000313" key="1">
    <source>
        <dbReference type="EMBL" id="TKW48835.1"/>
    </source>
</evidence>
<reference evidence="1 2" key="1">
    <citation type="journal article" date="2019" name="PLoS ONE">
        <title>Comparative genome analysis indicates high evolutionary potential of pathogenicity genes in Colletotrichum tanaceti.</title>
        <authorList>
            <person name="Lelwala R.V."/>
            <person name="Korhonen P.K."/>
            <person name="Young N.D."/>
            <person name="Scott J.B."/>
            <person name="Ades P.A."/>
            <person name="Gasser R.B."/>
            <person name="Taylor P.W.J."/>
        </authorList>
    </citation>
    <scope>NUCLEOTIDE SEQUENCE [LARGE SCALE GENOMIC DNA]</scope>
    <source>
        <strain evidence="1">BRIP57314</strain>
    </source>
</reference>
<organism evidence="1 2">
    <name type="scientific">Colletotrichum tanaceti</name>
    <dbReference type="NCBI Taxonomy" id="1306861"/>
    <lineage>
        <taxon>Eukaryota</taxon>
        <taxon>Fungi</taxon>
        <taxon>Dikarya</taxon>
        <taxon>Ascomycota</taxon>
        <taxon>Pezizomycotina</taxon>
        <taxon>Sordariomycetes</taxon>
        <taxon>Hypocreomycetidae</taxon>
        <taxon>Glomerellales</taxon>
        <taxon>Glomerellaceae</taxon>
        <taxon>Colletotrichum</taxon>
        <taxon>Colletotrichum destructivum species complex</taxon>
    </lineage>
</organism>
<comment type="caution">
    <text evidence="1">The sequence shown here is derived from an EMBL/GenBank/DDBJ whole genome shotgun (WGS) entry which is preliminary data.</text>
</comment>
<sequence>MGHCRAPLGHLLRQLHRIPVVLPAGSGPEGLHRLGHQLERHVELQHVRSHQGQRGRRVLFPPLFSAPRSAQVLQLARTPLRRLPHSAGLVQISNCRSEALWIPRGLGRLEYLGNPHHHHSAVEEISAAAIAPSSRLFFSHPRLKGEPRSVLCSLLIWHTAMQVGWRRTTICLVGLYYHV</sequence>
<protein>
    <submittedName>
        <fullName evidence="1">Uncharacterized protein</fullName>
    </submittedName>
</protein>
<evidence type="ECO:0000313" key="2">
    <source>
        <dbReference type="Proteomes" id="UP000310108"/>
    </source>
</evidence>
<name>A0A4U6X117_9PEZI</name>
<gene>
    <name evidence="1" type="ORF">CTA1_2785</name>
</gene>